<feature type="region of interest" description="Disordered" evidence="1">
    <location>
        <begin position="159"/>
        <end position="181"/>
    </location>
</feature>
<dbReference type="OMA" id="YIVINFY"/>
<evidence type="ECO:0000256" key="1">
    <source>
        <dbReference type="SAM" id="MobiDB-lite"/>
    </source>
</evidence>
<dbReference type="GO" id="GO:0007265">
    <property type="term" value="P:Ras protein signal transduction"/>
    <property type="evidence" value="ECO:0007669"/>
    <property type="project" value="TreeGrafter"/>
</dbReference>
<feature type="non-terminal residue" evidence="3">
    <location>
        <position position="1"/>
    </location>
</feature>
<dbReference type="Gene3D" id="2.30.29.30">
    <property type="entry name" value="Pleckstrin-homology domain (PH domain)/Phosphotyrosine-binding domain (PTB)"/>
    <property type="match status" value="1"/>
</dbReference>
<dbReference type="InterPro" id="IPR050996">
    <property type="entry name" value="Docking_Protein_DOK"/>
</dbReference>
<evidence type="ECO:0000313" key="4">
    <source>
        <dbReference type="Proteomes" id="UP000288216"/>
    </source>
</evidence>
<dbReference type="Pfam" id="PF02174">
    <property type="entry name" value="IRS"/>
    <property type="match status" value="1"/>
</dbReference>
<sequence>VTFSFEAGRRCASGEGNFEFDTRQGNEIFHIIESAIQVQKQKNELDYQFHCSLDNETPSGRPPLIAAHGVEAEEAEEEGEQDKDPGQLSAKIKVEMSNATLPSLRSLSLESVCEARSSSTAPWRQAAKNHHSYPAAGTPANRPQLLEAQSTYAEVRDVVGKSGPRGNAKAPAKTQTGKKSPDYPCVAESDYAIPFDAIAKTLCFPPSGVLPASKQDNLIPQMTFPTFLVPYSEEFGDPLYDTIDESNFRGNVGRPSSRCPVKDPIYDEPEGVAHPSVYDNPEEVKGHAWKLQGSDCDTQGHEIPYNPNMDDYAVPKVVAATQGMTKKKSKERLRQKHSVGVESEYDNVLLKILEKKGTK</sequence>
<dbReference type="PANTHER" id="PTHR21258">
    <property type="entry name" value="DOCKING PROTEIN RELATED"/>
    <property type="match status" value="1"/>
</dbReference>
<dbReference type="PANTHER" id="PTHR21258:SF14">
    <property type="entry name" value="DOCKING PROTEIN 2"/>
    <property type="match status" value="1"/>
</dbReference>
<dbReference type="SUPFAM" id="SSF50729">
    <property type="entry name" value="PH domain-like"/>
    <property type="match status" value="1"/>
</dbReference>
<dbReference type="GO" id="GO:0007169">
    <property type="term" value="P:cell surface receptor protein tyrosine kinase signaling pathway"/>
    <property type="evidence" value="ECO:0007669"/>
    <property type="project" value="TreeGrafter"/>
</dbReference>
<accession>A0A401QJM6</accession>
<dbReference type="Proteomes" id="UP000288216">
    <property type="component" value="Unassembled WGS sequence"/>
</dbReference>
<proteinExistence type="predicted"/>
<name>A0A401QJM6_SCYTO</name>
<dbReference type="STRING" id="75743.A0A401QJM6"/>
<dbReference type="AlphaFoldDB" id="A0A401QJM6"/>
<dbReference type="InterPro" id="IPR011993">
    <property type="entry name" value="PH-like_dom_sf"/>
</dbReference>
<feature type="region of interest" description="Disordered" evidence="1">
    <location>
        <begin position="120"/>
        <end position="140"/>
    </location>
</feature>
<dbReference type="GO" id="GO:0043410">
    <property type="term" value="P:positive regulation of MAPK cascade"/>
    <property type="evidence" value="ECO:0007669"/>
    <property type="project" value="TreeGrafter"/>
</dbReference>
<gene>
    <name evidence="3" type="ORF">scyTo_0026210</name>
</gene>
<feature type="domain" description="IRS-type PTB" evidence="2">
    <location>
        <begin position="1"/>
        <end position="46"/>
    </location>
</feature>
<dbReference type="GO" id="GO:0005737">
    <property type="term" value="C:cytoplasm"/>
    <property type="evidence" value="ECO:0007669"/>
    <property type="project" value="TreeGrafter"/>
</dbReference>
<dbReference type="InterPro" id="IPR002404">
    <property type="entry name" value="IRS_PTB"/>
</dbReference>
<protein>
    <recommendedName>
        <fullName evidence="2">IRS-type PTB domain-containing protein</fullName>
    </recommendedName>
</protein>
<reference evidence="3 4" key="1">
    <citation type="journal article" date="2018" name="Nat. Ecol. Evol.">
        <title>Shark genomes provide insights into elasmobranch evolution and the origin of vertebrates.</title>
        <authorList>
            <person name="Hara Y"/>
            <person name="Yamaguchi K"/>
            <person name="Onimaru K"/>
            <person name="Kadota M"/>
            <person name="Koyanagi M"/>
            <person name="Keeley SD"/>
            <person name="Tatsumi K"/>
            <person name="Tanaka K"/>
            <person name="Motone F"/>
            <person name="Kageyama Y"/>
            <person name="Nozu R"/>
            <person name="Adachi N"/>
            <person name="Nishimura O"/>
            <person name="Nakagawa R"/>
            <person name="Tanegashima C"/>
            <person name="Kiyatake I"/>
            <person name="Matsumoto R"/>
            <person name="Murakumo K"/>
            <person name="Nishida K"/>
            <person name="Terakita A"/>
            <person name="Kuratani S"/>
            <person name="Sato K"/>
            <person name="Hyodo S Kuraku.S."/>
        </authorList>
    </citation>
    <scope>NUCLEOTIDE SEQUENCE [LARGE SCALE GENOMIC DNA]</scope>
</reference>
<dbReference type="PROSITE" id="PS51064">
    <property type="entry name" value="IRS_PTB"/>
    <property type="match status" value="1"/>
</dbReference>
<comment type="caution">
    <text evidence="3">The sequence shown here is derived from an EMBL/GenBank/DDBJ whole genome shotgun (WGS) entry which is preliminary data.</text>
</comment>
<organism evidence="3 4">
    <name type="scientific">Scyliorhinus torazame</name>
    <name type="common">Cloudy catshark</name>
    <name type="synonym">Catulus torazame</name>
    <dbReference type="NCBI Taxonomy" id="75743"/>
    <lineage>
        <taxon>Eukaryota</taxon>
        <taxon>Metazoa</taxon>
        <taxon>Chordata</taxon>
        <taxon>Craniata</taxon>
        <taxon>Vertebrata</taxon>
        <taxon>Chondrichthyes</taxon>
        <taxon>Elasmobranchii</taxon>
        <taxon>Galeomorphii</taxon>
        <taxon>Galeoidea</taxon>
        <taxon>Carcharhiniformes</taxon>
        <taxon>Scyliorhinidae</taxon>
        <taxon>Scyliorhinus</taxon>
    </lineage>
</organism>
<keyword evidence="4" id="KW-1185">Reference proteome</keyword>
<dbReference type="OrthoDB" id="6020914at2759"/>
<dbReference type="EMBL" id="BFAA01170439">
    <property type="protein sequence ID" value="GCB85569.1"/>
    <property type="molecule type" value="Genomic_DNA"/>
</dbReference>
<evidence type="ECO:0000259" key="2">
    <source>
        <dbReference type="PROSITE" id="PS51064"/>
    </source>
</evidence>
<evidence type="ECO:0000313" key="3">
    <source>
        <dbReference type="EMBL" id="GCB85569.1"/>
    </source>
</evidence>